<dbReference type="SUPFAM" id="SSF52047">
    <property type="entry name" value="RNI-like"/>
    <property type="match status" value="1"/>
</dbReference>
<dbReference type="PhylomeDB" id="A0A0G4GT38"/>
<reference evidence="5 6" key="1">
    <citation type="submission" date="2014-11" db="EMBL/GenBank/DDBJ databases">
        <authorList>
            <person name="Zhu J."/>
            <person name="Qi W."/>
            <person name="Song R."/>
        </authorList>
    </citation>
    <scope>NUCLEOTIDE SEQUENCE [LARGE SCALE GENOMIC DNA]</scope>
</reference>
<evidence type="ECO:0000256" key="2">
    <source>
        <dbReference type="ARBA" id="ARBA00022737"/>
    </source>
</evidence>
<name>A0A0G4GT38_VITBC</name>
<dbReference type="InterPro" id="IPR003591">
    <property type="entry name" value="Leu-rich_rpt_typical-subtyp"/>
</dbReference>
<sequence>MGYLHLHHRLLSVLAVFYAAAADPPLNTSSWHTPEKWKLLSRRFQFQSQHTITPSGALEYAFRIMPLENLTELVECASCQQDAGALREFVDESGLLSVLPNDTDSTLEANVCATSFIVCIRDEATDEEGYVLALVGAMSFSDVSPLPQKVAARIGLQLTLSRSFYDLRDVLVVFLFEMPFTGQLDERLGEMTSIRIIDIHSTELSGPMPSSIGNLSNLQALMLEGQNYTNAPVLGGPLPTSLLDLSALEIFTLSFTKFEGFLPSAFCIRLTKMRVIISRHGGLTATNGRLPESLAECRNLEIFWFEAIGLTGPVPPYIGNFTRLTILDLSKNNLDGPFPPFPFWAKLRELRLLKLNTNSLSGEIPEGFGAAMPDLLWVSVYRNRLTGPLPASLGQAKELRRLDVYAQDGEGMSGPLPPSLGNCTKLNTLNLRFNNFSGPLPESWLQLTALEYLRLDSNNLSGTLRPLASMKRLQTLMFGYNQLEGPLPAELGSFTELQEIHGAVNRLTALPPSIDGWKKVSFIDVRSNAIQGRLPPFGHASALRELYLADNQIEGFTDNGTMPEGLVTLNMEFNRLTSVPEGWNSMPALEEIFLKGNQLTGWPTWGRTPARFCQANARITPHITLYLLALPAPPYWPVIQRADFSGNPLGVEVRDFMQTFRELNTLMTLSCAGCGLTGRLDCDSVTFYDRSSLSRYGNTEFTERSVAAYPTLRPGFVSLTRLLLSHNSIVALDELRLRNLARADLSSNALESVRGDWLAGLDVRIDGNPNLRIDRIDDSLDIQSCEDVLSLKNVSADTLVPNPAAYVPQRDPKGLSNSTYECTTLCNTWIMVDFSVAEEKLCRCLPGYSGTGKACTMCPAGTHSNRQVGTQSCQRCPDDADSEEGSAACSCRLGYEKRGNEPCEPCTAGSVGVRNAGSDGSRSRWICQDCQEGLDCSVPINYNASVLPRFFQLTARLQSAGASPSATREVTTYGAGLTELPIVIPCPLPASCKGTDKASGLNICSEGHEGFVCNRCKRGFSRQTPQQPCAPCAALWQIVVVNVLLVVATLLAIFILTALAERAAATQRAEVPSQLTKIGLSHITAVCGLAFLVFDESLWGDQISWLISSFFGWSGGVPQSYQVWECLLRPYVGDKCVLYRHSVWLGLPLIWLTAVPLIASGFDKLRDALKSKRRIGTDDSFATDTYLRALSAPPSVTNGKAHKATAEGPYQRAVTFQESATEPETPASCQHSLAEPRKSGRWRQWLDDRGTMMVVILTFIHPTVTKSMLALLRCRWYPYVTDVIPIAPGEGVSRLPFDPRDHPRPRMDLDPHVICRSAEHAPFLWIAVAGLLLWTFAPVICGVAFLWRHRDSLQDHHTRRRVGFLYTGYRKHFFYWDAVLAMRRVLVLLIAQQATSENRQLLGWTVIAAACLALHFAVWPFDRGSMDILNLTELRGLLVWLMSLFVMQFVVILPEGTSLAIALVLVVIAVNLVHYVMVAIQICRFGLLQVGYRYTALTDRKQAIGGLQKRTHSLSFVNRVILLSFVQLV</sequence>
<keyword evidence="3" id="KW-0472">Membrane</keyword>
<dbReference type="Pfam" id="PF00560">
    <property type="entry name" value="LRR_1"/>
    <property type="match status" value="1"/>
</dbReference>
<dbReference type="Gene3D" id="2.10.50.10">
    <property type="entry name" value="Tumor Necrosis Factor Receptor, subunit A, domain 2"/>
    <property type="match status" value="1"/>
</dbReference>
<dbReference type="PANTHER" id="PTHR48057">
    <property type="entry name" value="LEUCINE-RICH REPEAT SERINE/THREONINE-PROTEIN KINASE 1"/>
    <property type="match status" value="1"/>
</dbReference>
<feature type="transmembrane region" description="Helical" evidence="3">
    <location>
        <begin position="1078"/>
        <end position="1094"/>
    </location>
</feature>
<keyword evidence="3" id="KW-0812">Transmembrane</keyword>
<feature type="transmembrane region" description="Helical" evidence="3">
    <location>
        <begin position="1434"/>
        <end position="1453"/>
    </location>
</feature>
<protein>
    <recommendedName>
        <fullName evidence="7">EGF-like domain-containing protein</fullName>
    </recommendedName>
</protein>
<feature type="transmembrane region" description="Helical" evidence="3">
    <location>
        <begin position="1251"/>
        <end position="1272"/>
    </location>
</feature>
<accession>A0A0G4GT38</accession>
<dbReference type="InterPro" id="IPR052595">
    <property type="entry name" value="LRRC69/RLP"/>
</dbReference>
<dbReference type="InterPro" id="IPR032675">
    <property type="entry name" value="LRR_dom_sf"/>
</dbReference>
<dbReference type="STRING" id="1169540.A0A0G4GT38"/>
<feature type="transmembrane region" description="Helical" evidence="3">
    <location>
        <begin position="1459"/>
        <end position="1483"/>
    </location>
</feature>
<gene>
    <name evidence="5" type="ORF">Vbra_6355</name>
</gene>
<feature type="transmembrane region" description="Helical" evidence="3">
    <location>
        <begin position="1034"/>
        <end position="1057"/>
    </location>
</feature>
<dbReference type="InParanoid" id="A0A0G4GT38"/>
<dbReference type="Gene3D" id="3.80.10.10">
    <property type="entry name" value="Ribonuclease Inhibitor"/>
    <property type="match status" value="3"/>
</dbReference>
<dbReference type="InterPro" id="IPR001611">
    <property type="entry name" value="Leu-rich_rpt"/>
</dbReference>
<evidence type="ECO:0008006" key="7">
    <source>
        <dbReference type="Google" id="ProtNLM"/>
    </source>
</evidence>
<feature type="chain" id="PRO_5005190627" description="EGF-like domain-containing protein" evidence="4">
    <location>
        <begin position="23"/>
        <end position="1529"/>
    </location>
</feature>
<dbReference type="OrthoDB" id="1055148at2759"/>
<evidence type="ECO:0000313" key="5">
    <source>
        <dbReference type="EMBL" id="CEM33825.1"/>
    </source>
</evidence>
<dbReference type="Proteomes" id="UP000041254">
    <property type="component" value="Unassembled WGS sequence"/>
</dbReference>
<feature type="transmembrane region" description="Helical" evidence="3">
    <location>
        <begin position="1323"/>
        <end position="1347"/>
    </location>
</feature>
<dbReference type="PANTHER" id="PTHR48057:SF7">
    <property type="entry name" value="LEUCINE-RICH REPEAT SERINE_THREONINE-PROTEIN KINASE 1"/>
    <property type="match status" value="1"/>
</dbReference>
<proteinExistence type="predicted"/>
<keyword evidence="4" id="KW-0732">Signal</keyword>
<keyword evidence="6" id="KW-1185">Reference proteome</keyword>
<evidence type="ECO:0000256" key="1">
    <source>
        <dbReference type="ARBA" id="ARBA00022614"/>
    </source>
</evidence>
<dbReference type="VEuPathDB" id="CryptoDB:Vbra_6355"/>
<dbReference type="InterPro" id="IPR009030">
    <property type="entry name" value="Growth_fac_rcpt_cys_sf"/>
</dbReference>
<evidence type="ECO:0000256" key="4">
    <source>
        <dbReference type="SAM" id="SignalP"/>
    </source>
</evidence>
<dbReference type="EMBL" id="CDMY01000794">
    <property type="protein sequence ID" value="CEM33825.1"/>
    <property type="molecule type" value="Genomic_DNA"/>
</dbReference>
<organism evidence="5 6">
    <name type="scientific">Vitrella brassicaformis (strain CCMP3155)</name>
    <dbReference type="NCBI Taxonomy" id="1169540"/>
    <lineage>
        <taxon>Eukaryota</taxon>
        <taxon>Sar</taxon>
        <taxon>Alveolata</taxon>
        <taxon>Colpodellida</taxon>
        <taxon>Vitrellaceae</taxon>
        <taxon>Vitrella</taxon>
    </lineage>
</organism>
<keyword evidence="3" id="KW-1133">Transmembrane helix</keyword>
<feature type="transmembrane region" description="Helical" evidence="3">
    <location>
        <begin position="1143"/>
        <end position="1162"/>
    </location>
</feature>
<evidence type="ECO:0000313" key="6">
    <source>
        <dbReference type="Proteomes" id="UP000041254"/>
    </source>
</evidence>
<dbReference type="SUPFAM" id="SSF57184">
    <property type="entry name" value="Growth factor receptor domain"/>
    <property type="match status" value="1"/>
</dbReference>
<feature type="transmembrane region" description="Helical" evidence="3">
    <location>
        <begin position="1401"/>
        <end position="1422"/>
    </location>
</feature>
<keyword evidence="2" id="KW-0677">Repeat</keyword>
<dbReference type="SMART" id="SM00369">
    <property type="entry name" value="LRR_TYP"/>
    <property type="match status" value="5"/>
</dbReference>
<keyword evidence="1" id="KW-0433">Leucine-rich repeat</keyword>
<evidence type="ECO:0000256" key="3">
    <source>
        <dbReference type="SAM" id="Phobius"/>
    </source>
</evidence>
<feature type="signal peptide" evidence="4">
    <location>
        <begin position="1"/>
        <end position="22"/>
    </location>
</feature>
<dbReference type="SUPFAM" id="SSF52058">
    <property type="entry name" value="L domain-like"/>
    <property type="match status" value="2"/>
</dbReference>